<proteinExistence type="predicted"/>
<keyword evidence="3" id="KW-1185">Reference proteome</keyword>
<evidence type="ECO:0000313" key="2">
    <source>
        <dbReference type="EMBL" id="MBB3932895.1"/>
    </source>
</evidence>
<dbReference type="EMBL" id="JACIDS010000005">
    <property type="protein sequence ID" value="MBB3932895.1"/>
    <property type="molecule type" value="Genomic_DNA"/>
</dbReference>
<feature type="transmembrane region" description="Helical" evidence="1">
    <location>
        <begin position="6"/>
        <end position="24"/>
    </location>
</feature>
<comment type="caution">
    <text evidence="2">The sequence shown here is derived from an EMBL/GenBank/DDBJ whole genome shotgun (WGS) entry which is preliminary data.</text>
</comment>
<accession>A0A840AWW7</accession>
<dbReference type="Proteomes" id="UP000553963">
    <property type="component" value="Unassembled WGS sequence"/>
</dbReference>
<keyword evidence="1" id="KW-0812">Transmembrane</keyword>
<dbReference type="AlphaFoldDB" id="A0A840AWW7"/>
<name>A0A840AWW7_9HYPH</name>
<keyword evidence="1" id="KW-0472">Membrane</keyword>
<evidence type="ECO:0000256" key="1">
    <source>
        <dbReference type="SAM" id="Phobius"/>
    </source>
</evidence>
<sequence>MTIYNLIPVAAFAIGGVVLAWWAYRTATHGDHPSR</sequence>
<reference evidence="2 3" key="1">
    <citation type="submission" date="2020-08" db="EMBL/GenBank/DDBJ databases">
        <title>Genomic Encyclopedia of Type Strains, Phase IV (KMG-IV): sequencing the most valuable type-strain genomes for metagenomic binning, comparative biology and taxonomic classification.</title>
        <authorList>
            <person name="Goeker M."/>
        </authorList>
    </citation>
    <scope>NUCLEOTIDE SEQUENCE [LARGE SCALE GENOMIC DNA]</scope>
    <source>
        <strain evidence="2 3">DSM 25966</strain>
    </source>
</reference>
<evidence type="ECO:0000313" key="3">
    <source>
        <dbReference type="Proteomes" id="UP000553963"/>
    </source>
</evidence>
<gene>
    <name evidence="2" type="ORF">GGR25_003959</name>
</gene>
<keyword evidence="1" id="KW-1133">Transmembrane helix</keyword>
<protein>
    <submittedName>
        <fullName evidence="2">Nitrogen fixation-related uncharacterized protein</fullName>
    </submittedName>
</protein>
<organism evidence="2 3">
    <name type="scientific">Kaistia hirudinis</name>
    <dbReference type="NCBI Taxonomy" id="1293440"/>
    <lineage>
        <taxon>Bacteria</taxon>
        <taxon>Pseudomonadati</taxon>
        <taxon>Pseudomonadota</taxon>
        <taxon>Alphaproteobacteria</taxon>
        <taxon>Hyphomicrobiales</taxon>
        <taxon>Kaistiaceae</taxon>
        <taxon>Kaistia</taxon>
    </lineage>
</organism>